<comment type="caution">
    <text evidence="1">The sequence shown here is derived from an EMBL/GenBank/DDBJ whole genome shotgun (WGS) entry which is preliminary data.</text>
</comment>
<dbReference type="EMBL" id="BBRZ01000048">
    <property type="protein sequence ID" value="GAM57255.1"/>
    <property type="molecule type" value="Genomic_DNA"/>
</dbReference>
<name>A0A0B8NRQ4_9VIBR</name>
<dbReference type="RefSeq" id="WP_261835045.1">
    <property type="nucleotide sequence ID" value="NZ_AP024881.1"/>
</dbReference>
<sequence>MKWIWALVASCLIVALLNEGLVGSIAEALGYGFALFGAYKLGSPKKASLRMKSRVTPSQYDKVL</sequence>
<reference evidence="1 2" key="2">
    <citation type="submission" date="2015-01" db="EMBL/GenBank/DDBJ databases">
        <authorList>
            <consortium name="NBRP consortium"/>
            <person name="Sawabe T."/>
            <person name="Meirelles P."/>
            <person name="Feng G."/>
            <person name="Sayaka M."/>
            <person name="Hattori M."/>
            <person name="Ohkuma M."/>
        </authorList>
    </citation>
    <scope>NUCLEOTIDE SEQUENCE [LARGE SCALE GENOMIC DNA]</scope>
    <source>
        <strain evidence="2">JCM 19231</strain>
    </source>
</reference>
<accession>A0A0B8NRQ4</accession>
<evidence type="ECO:0000313" key="2">
    <source>
        <dbReference type="Proteomes" id="UP000031671"/>
    </source>
</evidence>
<keyword evidence="2" id="KW-1185">Reference proteome</keyword>
<proteinExistence type="predicted"/>
<protein>
    <submittedName>
        <fullName evidence="1">Uncharacterized protein</fullName>
    </submittedName>
</protein>
<gene>
    <name evidence="1" type="ORF">JCM19231_2825</name>
</gene>
<dbReference type="AlphaFoldDB" id="A0A0B8NRQ4"/>
<reference evidence="1 2" key="1">
    <citation type="submission" date="2015-01" db="EMBL/GenBank/DDBJ databases">
        <title>Vibrio sp. C1 JCM 19231 whole genome shotgun sequence.</title>
        <authorList>
            <person name="Sawabe T."/>
            <person name="Meirelles P."/>
            <person name="Feng G."/>
            <person name="Sayaka M."/>
            <person name="Hattori M."/>
            <person name="Ohkuma M."/>
        </authorList>
    </citation>
    <scope>NUCLEOTIDE SEQUENCE [LARGE SCALE GENOMIC DNA]</scope>
    <source>
        <strain evidence="2">JCM 19231</strain>
    </source>
</reference>
<organism evidence="1 2">
    <name type="scientific">Vibrio ishigakensis</name>
    <dbReference type="NCBI Taxonomy" id="1481914"/>
    <lineage>
        <taxon>Bacteria</taxon>
        <taxon>Pseudomonadati</taxon>
        <taxon>Pseudomonadota</taxon>
        <taxon>Gammaproteobacteria</taxon>
        <taxon>Vibrionales</taxon>
        <taxon>Vibrionaceae</taxon>
        <taxon>Vibrio</taxon>
    </lineage>
</organism>
<evidence type="ECO:0000313" key="1">
    <source>
        <dbReference type="EMBL" id="GAM57255.1"/>
    </source>
</evidence>
<dbReference type="Proteomes" id="UP000031671">
    <property type="component" value="Unassembled WGS sequence"/>
</dbReference>